<evidence type="ECO:0000259" key="2">
    <source>
        <dbReference type="PROSITE" id="PS50003"/>
    </source>
</evidence>
<dbReference type="InterPro" id="IPR001849">
    <property type="entry name" value="PH_domain"/>
</dbReference>
<dbReference type="Pfam" id="PF00169">
    <property type="entry name" value="PH"/>
    <property type="match status" value="1"/>
</dbReference>
<organism evidence="3 4">
    <name type="scientific">Dimargaris cristalligena</name>
    <dbReference type="NCBI Taxonomy" id="215637"/>
    <lineage>
        <taxon>Eukaryota</taxon>
        <taxon>Fungi</taxon>
        <taxon>Fungi incertae sedis</taxon>
        <taxon>Zoopagomycota</taxon>
        <taxon>Kickxellomycotina</taxon>
        <taxon>Dimargaritomycetes</taxon>
        <taxon>Dimargaritales</taxon>
        <taxon>Dimargaritaceae</taxon>
        <taxon>Dimargaris</taxon>
    </lineage>
</organism>
<dbReference type="PROSITE" id="PS50003">
    <property type="entry name" value="PH_DOMAIN"/>
    <property type="match status" value="1"/>
</dbReference>
<dbReference type="InterPro" id="IPR011993">
    <property type="entry name" value="PH-like_dom_sf"/>
</dbReference>
<dbReference type="EMBL" id="ML002276">
    <property type="protein sequence ID" value="RKP39363.1"/>
    <property type="molecule type" value="Genomic_DNA"/>
</dbReference>
<dbReference type="AlphaFoldDB" id="A0A4Q0A030"/>
<evidence type="ECO:0000256" key="1">
    <source>
        <dbReference type="SAM" id="MobiDB-lite"/>
    </source>
</evidence>
<dbReference type="Proteomes" id="UP000268162">
    <property type="component" value="Unassembled WGS sequence"/>
</dbReference>
<dbReference type="Gene3D" id="2.30.29.30">
    <property type="entry name" value="Pleckstrin-homology domain (PH domain)/Phosphotyrosine-binding domain (PTB)"/>
    <property type="match status" value="1"/>
</dbReference>
<protein>
    <recommendedName>
        <fullName evidence="2">PH domain-containing protein</fullName>
    </recommendedName>
</protein>
<proteinExistence type="predicted"/>
<accession>A0A4Q0A030</accession>
<gene>
    <name evidence="3" type="ORF">BJ085DRAFT_37776</name>
</gene>
<feature type="domain" description="PH" evidence="2">
    <location>
        <begin position="15"/>
        <end position="125"/>
    </location>
</feature>
<feature type="region of interest" description="Disordered" evidence="1">
    <location>
        <begin position="305"/>
        <end position="341"/>
    </location>
</feature>
<dbReference type="PANTHER" id="PTHR12844:SF42">
    <property type="entry name" value="CONNECTOR ENHANCER OF KSR PROTEIN CNK"/>
    <property type="match status" value="1"/>
</dbReference>
<dbReference type="InterPro" id="IPR051566">
    <property type="entry name" value="CNKSR"/>
</dbReference>
<sequence>MDKTKAGTTLQSVGYVDHQGWLYKHSSGFGKSWVKRWFVLIDDSLLVFRSNKPTEVSRAVVTISQYNFVGLDPHFAKSPFALMLCHSPDRPHYDPALAHLKPLYFYSDSKEDSDVWVTVLRPFIRSADPPAPVYAANHNIIDVVLRRLDYHHRPSLSDESSTYLSEAAHPLPARLSGPHSDLASSMDAASTYSDDTLNASQELGRRACRSLQLTSPVTATNRLVLDPIPESTRHSLHHQSSHSLTSPVSISQSMQDLALHPPPEATRAGLLRTTSVLNPGAAAPPSSSSLSRVAPSPLSYVPSYASFSDHSDKPTPPATPTKTTSSSSSGPLASLRRRFSQSHPLDYEKYLHMMRSRLQSQAKESQDVADRASSLHKSAVSKADQRLDELRQTNSPVS</sequence>
<keyword evidence="4" id="KW-1185">Reference proteome</keyword>
<dbReference type="PANTHER" id="PTHR12844">
    <property type="entry name" value="CONNECTOR ENCHANCER OF KINASE SUPPRESSOR OF RAS"/>
    <property type="match status" value="1"/>
</dbReference>
<dbReference type="OrthoDB" id="185175at2759"/>
<name>A0A4Q0A030_9FUNG</name>
<reference evidence="4" key="1">
    <citation type="journal article" date="2018" name="Nat. Microbiol.">
        <title>Leveraging single-cell genomics to expand the fungal tree of life.</title>
        <authorList>
            <person name="Ahrendt S.R."/>
            <person name="Quandt C.A."/>
            <person name="Ciobanu D."/>
            <person name="Clum A."/>
            <person name="Salamov A."/>
            <person name="Andreopoulos B."/>
            <person name="Cheng J.F."/>
            <person name="Woyke T."/>
            <person name="Pelin A."/>
            <person name="Henrissat B."/>
            <person name="Reynolds N.K."/>
            <person name="Benny G.L."/>
            <person name="Smith M.E."/>
            <person name="James T.Y."/>
            <person name="Grigoriev I.V."/>
        </authorList>
    </citation>
    <scope>NUCLEOTIDE SEQUENCE [LARGE SCALE GENOMIC DNA]</scope>
    <source>
        <strain evidence="4">RSA 468</strain>
    </source>
</reference>
<dbReference type="SMART" id="SM00233">
    <property type="entry name" value="PH"/>
    <property type="match status" value="1"/>
</dbReference>
<dbReference type="SUPFAM" id="SSF50729">
    <property type="entry name" value="PH domain-like"/>
    <property type="match status" value="1"/>
</dbReference>
<dbReference type="STRING" id="215637.A0A4Q0A030"/>
<feature type="compositionally biased region" description="Low complexity" evidence="1">
    <location>
        <begin position="320"/>
        <end position="331"/>
    </location>
</feature>
<feature type="region of interest" description="Disordered" evidence="1">
    <location>
        <begin position="356"/>
        <end position="398"/>
    </location>
</feature>
<evidence type="ECO:0000313" key="4">
    <source>
        <dbReference type="Proteomes" id="UP000268162"/>
    </source>
</evidence>
<evidence type="ECO:0000313" key="3">
    <source>
        <dbReference type="EMBL" id="RKP39363.1"/>
    </source>
</evidence>